<protein>
    <submittedName>
        <fullName evidence="2">Protein tyrosine phosphatase</fullName>
    </submittedName>
</protein>
<evidence type="ECO:0000259" key="1">
    <source>
        <dbReference type="PROSITE" id="PS50056"/>
    </source>
</evidence>
<evidence type="ECO:0000313" key="2">
    <source>
        <dbReference type="EMBL" id="KMO31602.1"/>
    </source>
</evidence>
<dbReference type="PROSITE" id="PS50056">
    <property type="entry name" value="TYR_PHOSPHATASE_2"/>
    <property type="match status" value="1"/>
</dbReference>
<dbReference type="OrthoDB" id="9794527at2"/>
<feature type="domain" description="Tyrosine specific protein phosphatases" evidence="1">
    <location>
        <begin position="69"/>
        <end position="126"/>
    </location>
</feature>
<comment type="caution">
    <text evidence="2">The sequence shown here is derived from an EMBL/GenBank/DDBJ whole genome shotgun (WGS) entry which is preliminary data.</text>
</comment>
<accession>A0A0J6SCZ5</accession>
<dbReference type="InterPro" id="IPR000387">
    <property type="entry name" value="Tyr_Pase_dom"/>
</dbReference>
<dbReference type="Pfam" id="PF00102">
    <property type="entry name" value="Y_phosphatase"/>
    <property type="match status" value="1"/>
</dbReference>
<proteinExistence type="predicted"/>
<sequence>MPILHVCALSRLPETVAATGARHVVTLINVGTPVTRPPSIAEDDHLLVGISDITDALDGHVLPDEVHVQRLLDFVRAWPREQPLVIHCYAGISRSTAAAFITACALRPDRDEAEIARELRQASPSATPNRRLVAVADAMLGRDGRMVAAVAAIGRGADAFEGEPFRLTID</sequence>
<gene>
    <name evidence="2" type="ORF">VP06_19265</name>
</gene>
<name>A0A0J6SCZ5_9HYPH</name>
<dbReference type="Proteomes" id="UP000035929">
    <property type="component" value="Unassembled WGS sequence"/>
</dbReference>
<evidence type="ECO:0000313" key="3">
    <source>
        <dbReference type="Proteomes" id="UP000035929"/>
    </source>
</evidence>
<dbReference type="GO" id="GO:0004725">
    <property type="term" value="F:protein tyrosine phosphatase activity"/>
    <property type="evidence" value="ECO:0007669"/>
    <property type="project" value="InterPro"/>
</dbReference>
<organism evidence="2 3">
    <name type="scientific">Methylobacterium aquaticum</name>
    <dbReference type="NCBI Taxonomy" id="270351"/>
    <lineage>
        <taxon>Bacteria</taxon>
        <taxon>Pseudomonadati</taxon>
        <taxon>Pseudomonadota</taxon>
        <taxon>Alphaproteobacteria</taxon>
        <taxon>Hyphomicrobiales</taxon>
        <taxon>Methylobacteriaceae</taxon>
        <taxon>Methylobacterium</taxon>
    </lineage>
</organism>
<dbReference type="InterPro" id="IPR029021">
    <property type="entry name" value="Prot-tyrosine_phosphatase-like"/>
</dbReference>
<dbReference type="SUPFAM" id="SSF52799">
    <property type="entry name" value="(Phosphotyrosine protein) phosphatases II"/>
    <property type="match status" value="1"/>
</dbReference>
<dbReference type="PATRIC" id="fig|270351.6.peg.1538"/>
<dbReference type="EMBL" id="LABX01000152">
    <property type="protein sequence ID" value="KMO31602.1"/>
    <property type="molecule type" value="Genomic_DNA"/>
</dbReference>
<dbReference type="AlphaFoldDB" id="A0A0J6SCZ5"/>
<dbReference type="RefSeq" id="WP_048465389.1">
    <property type="nucleotide sequence ID" value="NZ_LABX01000152.1"/>
</dbReference>
<reference evidence="2 3" key="1">
    <citation type="submission" date="2015-03" db="EMBL/GenBank/DDBJ databases">
        <title>Genome sequencing of Methylobacterium aquaticum DSM16371 type strain.</title>
        <authorList>
            <person name="Chaudhry V."/>
            <person name="Patil P.B."/>
        </authorList>
    </citation>
    <scope>NUCLEOTIDE SEQUENCE [LARGE SCALE GENOMIC DNA]</scope>
    <source>
        <strain evidence="2 3">DSM 16371</strain>
    </source>
</reference>
<dbReference type="Gene3D" id="3.90.190.10">
    <property type="entry name" value="Protein tyrosine phosphatase superfamily"/>
    <property type="match status" value="1"/>
</dbReference>
<dbReference type="InterPro" id="IPR000242">
    <property type="entry name" value="PTP_cat"/>
</dbReference>
<dbReference type="InterPro" id="IPR016130">
    <property type="entry name" value="Tyr_Pase_AS"/>
</dbReference>
<dbReference type="PROSITE" id="PS00383">
    <property type="entry name" value="TYR_PHOSPHATASE_1"/>
    <property type="match status" value="1"/>
</dbReference>